<keyword evidence="4" id="KW-1185">Reference proteome</keyword>
<keyword evidence="1" id="KW-0472">Membrane</keyword>
<keyword evidence="1" id="KW-1133">Transmembrane helix</keyword>
<sequence length="810" mass="91135">MAFSLSEKLWILFQITVLCFLSFLLYQDFNQRINVEGEKVIGTITFKNKTVQRKYASHVVWEDLEKDFPLRNRDSIRTTSEADAEITLNDGTKINLSENSMILLNLEDEKTDIDFAYGSVSAKTEGATGSSNLRIKSGDSSVAVGAGDVKLSKTENKGLDVTVEKGVAEIFSFGGSGQKIGQDQKASLGADNGKLEIKKVELKLVSPADNTRYFSQSNTFPVSFEFSKDTNVQTVTFQIASSSDFKTGLQSKKTNDKQVSLPLKEGTYYWRISAGNDLSPTRKVTIYQNKSVTLVSPSKEYTLAVPVENAYVSFSWTKNDLASNYRLDVSPSPDFNSNLKSSVTKVNYLSMEIPKGKFYWRVGANLPTGSGSYEFLYSNIQSFEITDPKKAKPPVLFNPSPKSVVYSILMEKKGLFFNWSGDQSLSGYEFQLSKDLKFDSILQKKSLNSNFLELKESLSAGIYYWRVLGKTKDGQDTDLSQVSNFEVKDINSIKTFSPEPNISLSDVDLKEKGLVFSWEKLPIKGKYQLLIAEDPDFKKVIKTSSTENHRLVIKEIGDGTFYWKVALLSNSSESYLNSNVSNFSVRYAPEPIRLFAPKVNAKVKLAQAPLLFQWSKGNTSSYEFKLFVKDGDQTKEIHSKILTSNEYKLDIKEIESFSGPMEWSVLGIASSGEKSKETRSKFILEGKEIKGENDVQDVRSVTLLLPLEAQSINISKSNEILFKWSPIPGIKKYKFSLYDNKKEIYNTTVSKSDFRFSKLDLLDRKTFRWAVSPLTDQENGPETSGTFKIELDAIKEDIEILSPDVQYEED</sequence>
<evidence type="ECO:0000259" key="2">
    <source>
        <dbReference type="Pfam" id="PF04773"/>
    </source>
</evidence>
<dbReference type="PANTHER" id="PTHR38731">
    <property type="entry name" value="LIPL45-RELATED LIPOPROTEIN-RELATED"/>
    <property type="match status" value="1"/>
</dbReference>
<organism evidence="3 4">
    <name type="scientific">Leptospira ryugenii</name>
    <dbReference type="NCBI Taxonomy" id="1917863"/>
    <lineage>
        <taxon>Bacteria</taxon>
        <taxon>Pseudomonadati</taxon>
        <taxon>Spirochaetota</taxon>
        <taxon>Spirochaetia</taxon>
        <taxon>Leptospirales</taxon>
        <taxon>Leptospiraceae</taxon>
        <taxon>Leptospira</taxon>
    </lineage>
</organism>
<gene>
    <name evidence="3" type="ORF">LPTSP4_14840</name>
</gene>
<protein>
    <recommendedName>
        <fullName evidence="2">FecR protein domain-containing protein</fullName>
    </recommendedName>
</protein>
<dbReference type="InterPro" id="IPR013783">
    <property type="entry name" value="Ig-like_fold"/>
</dbReference>
<proteinExistence type="predicted"/>
<dbReference type="EMBL" id="BFBB01000003">
    <property type="protein sequence ID" value="GBF49963.1"/>
    <property type="molecule type" value="Genomic_DNA"/>
</dbReference>
<feature type="transmembrane region" description="Helical" evidence="1">
    <location>
        <begin position="9"/>
        <end position="26"/>
    </location>
</feature>
<keyword evidence="1" id="KW-0812">Transmembrane</keyword>
<reference evidence="3 4" key="1">
    <citation type="submission" date="2018-02" db="EMBL/GenBank/DDBJ databases">
        <title>Novel Leptospira species isolated from soil and water in Japan.</title>
        <authorList>
            <person name="Nakao R."/>
            <person name="Masuzawa T."/>
        </authorList>
    </citation>
    <scope>NUCLEOTIDE SEQUENCE [LARGE SCALE GENOMIC DNA]</scope>
    <source>
        <strain evidence="3 4">YH101</strain>
    </source>
</reference>
<evidence type="ECO:0000313" key="3">
    <source>
        <dbReference type="EMBL" id="GBF49963.1"/>
    </source>
</evidence>
<comment type="caution">
    <text evidence="3">The sequence shown here is derived from an EMBL/GenBank/DDBJ whole genome shotgun (WGS) entry which is preliminary data.</text>
</comment>
<name>A0A2P2DZA9_9LEPT</name>
<dbReference type="PANTHER" id="PTHR38731:SF3">
    <property type="entry name" value="BLL6125 PROTEIN"/>
    <property type="match status" value="1"/>
</dbReference>
<evidence type="ECO:0000256" key="1">
    <source>
        <dbReference type="SAM" id="Phobius"/>
    </source>
</evidence>
<dbReference type="Proteomes" id="UP000245133">
    <property type="component" value="Unassembled WGS sequence"/>
</dbReference>
<dbReference type="OrthoDB" id="340531at2"/>
<dbReference type="AlphaFoldDB" id="A0A2P2DZA9"/>
<dbReference type="RefSeq" id="WP_108975296.1">
    <property type="nucleotide sequence ID" value="NZ_BFBB01000003.1"/>
</dbReference>
<feature type="domain" description="FecR protein" evidence="2">
    <location>
        <begin position="74"/>
        <end position="168"/>
    </location>
</feature>
<evidence type="ECO:0000313" key="4">
    <source>
        <dbReference type="Proteomes" id="UP000245133"/>
    </source>
</evidence>
<dbReference type="Gene3D" id="2.60.40.10">
    <property type="entry name" value="Immunoglobulins"/>
    <property type="match status" value="3"/>
</dbReference>
<accession>A0A2P2DZA9</accession>
<dbReference type="InterPro" id="IPR006860">
    <property type="entry name" value="FecR"/>
</dbReference>
<dbReference type="Pfam" id="PF04773">
    <property type="entry name" value="FecR"/>
    <property type="match status" value="1"/>
</dbReference>